<dbReference type="PANTHER" id="PTHR30336:SF20">
    <property type="entry name" value="DUF218 DOMAIN-CONTAINING PROTEIN"/>
    <property type="match status" value="1"/>
</dbReference>
<dbReference type="PANTHER" id="PTHR30336">
    <property type="entry name" value="INNER MEMBRANE PROTEIN, PROBABLE PERMEASE"/>
    <property type="match status" value="1"/>
</dbReference>
<dbReference type="CDD" id="cd06259">
    <property type="entry name" value="YdcF-like"/>
    <property type="match status" value="1"/>
</dbReference>
<dbReference type="GO" id="GO:0005886">
    <property type="term" value="C:plasma membrane"/>
    <property type="evidence" value="ECO:0007669"/>
    <property type="project" value="TreeGrafter"/>
</dbReference>
<sequence>MKNMKNILLVLGAPNDEKGNLSRIALDRLNYAFELYSLNKNSRFLCTGGFGKQFNPTSLPHAYYSKQYLLHKGVKENDFLEFVLSSNTVEDFRMSKLVIEKEQPDILWVVSSDFHMKRVRILHDIIMQYPNTIFVPAPSSLTTQELNPFLLHEEQAIRELQANNFILY</sequence>
<dbReference type="HOGENOM" id="CLU_134028_0_0_10"/>
<gene>
    <name evidence="2" type="ORF">HMPREF9449_02403</name>
</gene>
<name>H1DJ24_9BACT</name>
<protein>
    <recommendedName>
        <fullName evidence="1">DUF218 domain-containing protein</fullName>
    </recommendedName>
</protein>
<dbReference type="Pfam" id="PF02698">
    <property type="entry name" value="DUF218"/>
    <property type="match status" value="1"/>
</dbReference>
<evidence type="ECO:0000313" key="2">
    <source>
        <dbReference type="EMBL" id="EHP46786.1"/>
    </source>
</evidence>
<dbReference type="AlphaFoldDB" id="H1DJ24"/>
<accession>H1DJ24</accession>
<feature type="domain" description="DUF218" evidence="1">
    <location>
        <begin position="8"/>
        <end position="159"/>
    </location>
</feature>
<evidence type="ECO:0000313" key="3">
    <source>
        <dbReference type="Proteomes" id="UP000004892"/>
    </source>
</evidence>
<dbReference type="InterPro" id="IPR051599">
    <property type="entry name" value="Cell_Envelope_Assoc"/>
</dbReference>
<dbReference type="EMBL" id="ADMC01000025">
    <property type="protein sequence ID" value="EHP46786.1"/>
    <property type="molecule type" value="Genomic_DNA"/>
</dbReference>
<evidence type="ECO:0000259" key="1">
    <source>
        <dbReference type="Pfam" id="PF02698"/>
    </source>
</evidence>
<dbReference type="eggNOG" id="COG1434">
    <property type="taxonomic scope" value="Bacteria"/>
</dbReference>
<dbReference type="InterPro" id="IPR003848">
    <property type="entry name" value="DUF218"/>
</dbReference>
<keyword evidence="3" id="KW-1185">Reference proteome</keyword>
<dbReference type="PATRIC" id="fig|742817.3.peg.2571"/>
<comment type="caution">
    <text evidence="2">The sequence shown here is derived from an EMBL/GenBank/DDBJ whole genome shotgun (WGS) entry which is preliminary data.</text>
</comment>
<dbReference type="STRING" id="742817.HMPREF9449_02403"/>
<organism evidence="2 3">
    <name type="scientific">Odoribacter laneus YIT 12061</name>
    <dbReference type="NCBI Taxonomy" id="742817"/>
    <lineage>
        <taxon>Bacteria</taxon>
        <taxon>Pseudomonadati</taxon>
        <taxon>Bacteroidota</taxon>
        <taxon>Bacteroidia</taxon>
        <taxon>Bacteroidales</taxon>
        <taxon>Odoribacteraceae</taxon>
        <taxon>Odoribacter</taxon>
    </lineage>
</organism>
<dbReference type="Gene3D" id="3.40.50.620">
    <property type="entry name" value="HUPs"/>
    <property type="match status" value="1"/>
</dbReference>
<reference evidence="2 3" key="1">
    <citation type="submission" date="2012-01" db="EMBL/GenBank/DDBJ databases">
        <title>The Genome Sequence of Odoribacter laneus YIT 12061.</title>
        <authorList>
            <consortium name="The Broad Institute Genome Sequencing Platform"/>
            <person name="Earl A."/>
            <person name="Ward D."/>
            <person name="Feldgarden M."/>
            <person name="Gevers D."/>
            <person name="Morotomi M."/>
            <person name="Young S.K."/>
            <person name="Zeng Q."/>
            <person name="Gargeya S."/>
            <person name="Fitzgerald M."/>
            <person name="Haas B."/>
            <person name="Abouelleil A."/>
            <person name="Alvarado L."/>
            <person name="Arachchi H.M."/>
            <person name="Berlin A."/>
            <person name="Chapman S.B."/>
            <person name="Gearin G."/>
            <person name="Goldberg J."/>
            <person name="Griggs A."/>
            <person name="Gujja S."/>
            <person name="Hansen M."/>
            <person name="Heiman D."/>
            <person name="Howarth C."/>
            <person name="Larimer J."/>
            <person name="Lui A."/>
            <person name="MacDonald P.J.P."/>
            <person name="McCowen C."/>
            <person name="Montmayeur A."/>
            <person name="Murphy C."/>
            <person name="Neiman D."/>
            <person name="Pearson M."/>
            <person name="Priest M."/>
            <person name="Roberts A."/>
            <person name="Saif S."/>
            <person name="Shea T."/>
            <person name="Sisk P."/>
            <person name="Stolte C."/>
            <person name="Sykes S."/>
            <person name="Wortman J."/>
            <person name="Nusbaum C."/>
            <person name="Birren B."/>
        </authorList>
    </citation>
    <scope>NUCLEOTIDE SEQUENCE [LARGE SCALE GENOMIC DNA]</scope>
    <source>
        <strain evidence="2 3">YIT 12061</strain>
    </source>
</reference>
<proteinExistence type="predicted"/>
<dbReference type="Proteomes" id="UP000004892">
    <property type="component" value="Unassembled WGS sequence"/>
</dbReference>
<dbReference type="InterPro" id="IPR014729">
    <property type="entry name" value="Rossmann-like_a/b/a_fold"/>
</dbReference>